<protein>
    <recommendedName>
        <fullName evidence="3">Erythromycin biosynthesis protein CIII-like C-terminal domain-containing protein</fullName>
    </recommendedName>
</protein>
<dbReference type="PANTHER" id="PTHR48050">
    <property type="entry name" value="STEROL 3-BETA-GLUCOSYLTRANSFERASE"/>
    <property type="match status" value="1"/>
</dbReference>
<dbReference type="Gene3D" id="3.40.50.2000">
    <property type="entry name" value="Glycogen Phosphorylase B"/>
    <property type="match status" value="2"/>
</dbReference>
<evidence type="ECO:0000256" key="1">
    <source>
        <dbReference type="ARBA" id="ARBA00022679"/>
    </source>
</evidence>
<comment type="caution">
    <text evidence="4">The sequence shown here is derived from an EMBL/GenBank/DDBJ whole genome shotgun (WGS) entry which is preliminary data.</text>
</comment>
<dbReference type="EMBL" id="JAGTJR010000007">
    <property type="protein sequence ID" value="KAH7056944.1"/>
    <property type="molecule type" value="Genomic_DNA"/>
</dbReference>
<gene>
    <name evidence="4" type="ORF">B0J12DRAFT_568159</name>
</gene>
<dbReference type="InterPro" id="IPR010610">
    <property type="entry name" value="EryCIII-like_C"/>
</dbReference>
<feature type="domain" description="Erythromycin biosynthesis protein CIII-like C-terminal" evidence="3">
    <location>
        <begin position="303"/>
        <end position="432"/>
    </location>
</feature>
<dbReference type="CDD" id="cd03784">
    <property type="entry name" value="GT1_Gtf-like"/>
    <property type="match status" value="1"/>
</dbReference>
<dbReference type="InterPro" id="IPR002213">
    <property type="entry name" value="UDP_glucos_trans"/>
</dbReference>
<dbReference type="Pfam" id="PF06722">
    <property type="entry name" value="EryCIII-like_C"/>
    <property type="match status" value="1"/>
</dbReference>
<feature type="region of interest" description="Disordered" evidence="2">
    <location>
        <begin position="166"/>
        <end position="189"/>
    </location>
</feature>
<keyword evidence="1" id="KW-0808">Transferase</keyword>
<keyword evidence="5" id="KW-1185">Reference proteome</keyword>
<sequence>MTPPTTPILLLTALPYAGHVTPVRAVAAALVQSGHTVYMLSGTAFRDSIAATGARFMPLPASIDVDDPQQEAAQLGFQWQPDVLDQVAQYFERLIVGKHMDPQVDALHSAIRHIRAAHPHHPLIALTDVWFFGSVAVMAHAPGPRPDAWIGLGLVPVGLSSRDCAPWGPGELPDPSPQGRARDESISARARSAFAKTQERYEEILARRGAQRVAWFWDEPYLLPDRFVQLSLRSLEWPRTDAPVNIRFSGGLPKTQKAAAEYDKPAWWSELANHRNSGKRVVAVSQGTIDVDPHQLVLPTMEALADRDDILLVVALGKKDRALPPGTPIPANARVEGWIPYDELLPNVDVFVTNGGYGSLSQAVTHAVPLVVAGGSIDKPEVAARAEWAGLAVNLRTATPGPALIKESVEEVLEDPMYAQAAKQLQQEFESADPLGVILETIEELIPRS</sequence>
<dbReference type="Proteomes" id="UP000774617">
    <property type="component" value="Unassembled WGS sequence"/>
</dbReference>
<reference evidence="4 5" key="1">
    <citation type="journal article" date="2021" name="Nat. Commun.">
        <title>Genetic determinants of endophytism in the Arabidopsis root mycobiome.</title>
        <authorList>
            <person name="Mesny F."/>
            <person name="Miyauchi S."/>
            <person name="Thiergart T."/>
            <person name="Pickel B."/>
            <person name="Atanasova L."/>
            <person name="Karlsson M."/>
            <person name="Huettel B."/>
            <person name="Barry K.W."/>
            <person name="Haridas S."/>
            <person name="Chen C."/>
            <person name="Bauer D."/>
            <person name="Andreopoulos W."/>
            <person name="Pangilinan J."/>
            <person name="LaButti K."/>
            <person name="Riley R."/>
            <person name="Lipzen A."/>
            <person name="Clum A."/>
            <person name="Drula E."/>
            <person name="Henrissat B."/>
            <person name="Kohler A."/>
            <person name="Grigoriev I.V."/>
            <person name="Martin F.M."/>
            <person name="Hacquard S."/>
        </authorList>
    </citation>
    <scope>NUCLEOTIDE SEQUENCE [LARGE SCALE GENOMIC DNA]</scope>
    <source>
        <strain evidence="4 5">MPI-SDFR-AT-0080</strain>
    </source>
</reference>
<organism evidence="4 5">
    <name type="scientific">Macrophomina phaseolina</name>
    <dbReference type="NCBI Taxonomy" id="35725"/>
    <lineage>
        <taxon>Eukaryota</taxon>
        <taxon>Fungi</taxon>
        <taxon>Dikarya</taxon>
        <taxon>Ascomycota</taxon>
        <taxon>Pezizomycotina</taxon>
        <taxon>Dothideomycetes</taxon>
        <taxon>Dothideomycetes incertae sedis</taxon>
        <taxon>Botryosphaeriales</taxon>
        <taxon>Botryosphaeriaceae</taxon>
        <taxon>Macrophomina</taxon>
    </lineage>
</organism>
<evidence type="ECO:0000313" key="5">
    <source>
        <dbReference type="Proteomes" id="UP000774617"/>
    </source>
</evidence>
<dbReference type="PANTHER" id="PTHR48050:SF13">
    <property type="entry name" value="STEROL 3-BETA-GLUCOSYLTRANSFERASE UGT80A2"/>
    <property type="match status" value="1"/>
</dbReference>
<name>A0ABQ8GI43_9PEZI</name>
<evidence type="ECO:0000259" key="3">
    <source>
        <dbReference type="Pfam" id="PF06722"/>
    </source>
</evidence>
<dbReference type="SUPFAM" id="SSF53756">
    <property type="entry name" value="UDP-Glycosyltransferase/glycogen phosphorylase"/>
    <property type="match status" value="1"/>
</dbReference>
<dbReference type="InterPro" id="IPR050426">
    <property type="entry name" value="Glycosyltransferase_28"/>
</dbReference>
<evidence type="ECO:0000313" key="4">
    <source>
        <dbReference type="EMBL" id="KAH7056944.1"/>
    </source>
</evidence>
<evidence type="ECO:0000256" key="2">
    <source>
        <dbReference type="SAM" id="MobiDB-lite"/>
    </source>
</evidence>
<accession>A0ABQ8GI43</accession>
<proteinExistence type="predicted"/>